<proteinExistence type="inferred from homology"/>
<dbReference type="RefSeq" id="WP_006058423.1">
    <property type="nucleotide sequence ID" value="NZ_GG657554.1"/>
</dbReference>
<dbReference type="PANTHER" id="PTHR30419">
    <property type="entry name" value="HTH-TYPE TRANSCRIPTIONAL REGULATOR YBHD"/>
    <property type="match status" value="1"/>
</dbReference>
<evidence type="ECO:0000256" key="1">
    <source>
        <dbReference type="ARBA" id="ARBA00009437"/>
    </source>
</evidence>
<accession>B9Y5Y8</accession>
<keyword evidence="2" id="KW-0805">Transcription regulation</keyword>
<dbReference type="eggNOG" id="COG0583">
    <property type="taxonomic scope" value="Bacteria"/>
</dbReference>
<dbReference type="InterPro" id="IPR036388">
    <property type="entry name" value="WH-like_DNA-bd_sf"/>
</dbReference>
<name>B9Y5Y8_9FIRM</name>
<dbReference type="PROSITE" id="PS50931">
    <property type="entry name" value="HTH_LYSR"/>
    <property type="match status" value="1"/>
</dbReference>
<evidence type="ECO:0000256" key="4">
    <source>
        <dbReference type="ARBA" id="ARBA00023163"/>
    </source>
</evidence>
<dbReference type="OrthoDB" id="9803735at2"/>
<dbReference type="SUPFAM" id="SSF46785">
    <property type="entry name" value="Winged helix' DNA-binding domain"/>
    <property type="match status" value="1"/>
</dbReference>
<keyword evidence="3" id="KW-0238">DNA-binding</keyword>
<dbReference type="Pfam" id="PF03466">
    <property type="entry name" value="LysR_substrate"/>
    <property type="match status" value="1"/>
</dbReference>
<dbReference type="InterPro" id="IPR005119">
    <property type="entry name" value="LysR_subst-bd"/>
</dbReference>
<evidence type="ECO:0000313" key="6">
    <source>
        <dbReference type="EMBL" id="EEF68601.1"/>
    </source>
</evidence>
<dbReference type="InterPro" id="IPR050950">
    <property type="entry name" value="HTH-type_LysR_regulators"/>
</dbReference>
<evidence type="ECO:0000256" key="2">
    <source>
        <dbReference type="ARBA" id="ARBA00023015"/>
    </source>
</evidence>
<dbReference type="Pfam" id="PF00126">
    <property type="entry name" value="HTH_1"/>
    <property type="match status" value="1"/>
</dbReference>
<dbReference type="GO" id="GO:0005829">
    <property type="term" value="C:cytosol"/>
    <property type="evidence" value="ECO:0007669"/>
    <property type="project" value="TreeGrafter"/>
</dbReference>
<dbReference type="GO" id="GO:0003677">
    <property type="term" value="F:DNA binding"/>
    <property type="evidence" value="ECO:0007669"/>
    <property type="project" value="UniProtKB-KW"/>
</dbReference>
<keyword evidence="4" id="KW-0804">Transcription</keyword>
<dbReference type="Proteomes" id="UP000005950">
    <property type="component" value="Unassembled WGS sequence"/>
</dbReference>
<sequence>MEHDQIKAFTDIVKYGSISAAASNTYTSQSYLSHKLLTLEQELNATLITRGKGIRKIELTTHGVEFLRLVNQYHATWNEMLQIGKSQDRMHLSVGAVHGINAYTFRDIYRDYVMKHPEMRLNIYTYHSRDLYEKVASRENDLAYIYNAINYTDIIVTPVFKEQFCLISKADSPYYDGIMPNELSAKDEIYIRYNKEYEIWHDQFWSGNHYVVRISSTNSAVYLMDDKIDGRLPIYPRQKY</sequence>
<gene>
    <name evidence="6" type="ORF">HOLDEFILI_01220</name>
</gene>
<organism evidence="6 7">
    <name type="scientific">Holdemania filiformis DSM 12042</name>
    <dbReference type="NCBI Taxonomy" id="545696"/>
    <lineage>
        <taxon>Bacteria</taxon>
        <taxon>Bacillati</taxon>
        <taxon>Bacillota</taxon>
        <taxon>Erysipelotrichia</taxon>
        <taxon>Erysipelotrichales</taxon>
        <taxon>Erysipelotrichaceae</taxon>
        <taxon>Holdemania</taxon>
    </lineage>
</organism>
<dbReference type="GO" id="GO:0003700">
    <property type="term" value="F:DNA-binding transcription factor activity"/>
    <property type="evidence" value="ECO:0007669"/>
    <property type="project" value="InterPro"/>
</dbReference>
<dbReference type="SUPFAM" id="SSF53850">
    <property type="entry name" value="Periplasmic binding protein-like II"/>
    <property type="match status" value="1"/>
</dbReference>
<dbReference type="PANTHER" id="PTHR30419:SF8">
    <property type="entry name" value="NITROGEN ASSIMILATION TRANSCRIPTIONAL ACTIVATOR-RELATED"/>
    <property type="match status" value="1"/>
</dbReference>
<dbReference type="HOGENOM" id="CLU_039613_8_0_9"/>
<evidence type="ECO:0000256" key="3">
    <source>
        <dbReference type="ARBA" id="ARBA00023125"/>
    </source>
</evidence>
<comment type="similarity">
    <text evidence="1">Belongs to the LysR transcriptional regulatory family.</text>
</comment>
<comment type="caution">
    <text evidence="6">The sequence shown here is derived from an EMBL/GenBank/DDBJ whole genome shotgun (WGS) entry which is preliminary data.</text>
</comment>
<dbReference type="AlphaFoldDB" id="B9Y5Y8"/>
<dbReference type="EMBL" id="ACCF01000071">
    <property type="protein sequence ID" value="EEF68601.1"/>
    <property type="molecule type" value="Genomic_DNA"/>
</dbReference>
<evidence type="ECO:0000259" key="5">
    <source>
        <dbReference type="PROSITE" id="PS50931"/>
    </source>
</evidence>
<reference evidence="6 7" key="2">
    <citation type="submission" date="2009-02" db="EMBL/GenBank/DDBJ databases">
        <title>Draft genome sequence of Holdemania filiformis DSM 12042.</title>
        <authorList>
            <person name="Sudarsanam P."/>
            <person name="Ley R."/>
            <person name="Guruge J."/>
            <person name="Turnbaugh P.J."/>
            <person name="Mahowald M."/>
            <person name="Liep D."/>
            <person name="Gordon J."/>
        </authorList>
    </citation>
    <scope>NUCLEOTIDE SEQUENCE [LARGE SCALE GENOMIC DNA]</scope>
    <source>
        <strain evidence="6 7">DSM 12042</strain>
    </source>
</reference>
<dbReference type="Gene3D" id="3.40.190.290">
    <property type="match status" value="1"/>
</dbReference>
<dbReference type="InterPro" id="IPR036390">
    <property type="entry name" value="WH_DNA-bd_sf"/>
</dbReference>
<dbReference type="InterPro" id="IPR000847">
    <property type="entry name" value="LysR_HTH_N"/>
</dbReference>
<protein>
    <submittedName>
        <fullName evidence="6">Transcriptional regulator, LysR family</fullName>
    </submittedName>
</protein>
<evidence type="ECO:0000313" key="7">
    <source>
        <dbReference type="Proteomes" id="UP000005950"/>
    </source>
</evidence>
<dbReference type="STRING" id="545696.HOLDEFILI_01220"/>
<dbReference type="Gene3D" id="1.10.10.10">
    <property type="entry name" value="Winged helix-like DNA-binding domain superfamily/Winged helix DNA-binding domain"/>
    <property type="match status" value="1"/>
</dbReference>
<dbReference type="CDD" id="cd05466">
    <property type="entry name" value="PBP2_LTTR_substrate"/>
    <property type="match status" value="1"/>
</dbReference>
<reference evidence="6 7" key="1">
    <citation type="submission" date="2008-12" db="EMBL/GenBank/DDBJ databases">
        <authorList>
            <person name="Fulton L."/>
            <person name="Clifton S."/>
            <person name="Fulton B."/>
            <person name="Xu J."/>
            <person name="Minx P."/>
            <person name="Pepin K.H."/>
            <person name="Johnson M."/>
            <person name="Bhonagiri V."/>
            <person name="Nash W.E."/>
            <person name="Mardis E.R."/>
            <person name="Wilson R.K."/>
        </authorList>
    </citation>
    <scope>NUCLEOTIDE SEQUENCE [LARGE SCALE GENOMIC DNA]</scope>
    <source>
        <strain evidence="6 7">DSM 12042</strain>
    </source>
</reference>
<feature type="domain" description="HTH lysR-type" evidence="5">
    <location>
        <begin position="1"/>
        <end position="60"/>
    </location>
</feature>